<feature type="transmembrane region" description="Helical" evidence="5">
    <location>
        <begin position="262"/>
        <end position="286"/>
    </location>
</feature>
<dbReference type="InterPro" id="IPR011623">
    <property type="entry name" value="7TMR_DISM_rcpt_extracell_dom1"/>
</dbReference>
<evidence type="ECO:0000256" key="1">
    <source>
        <dbReference type="ARBA" id="ARBA00000085"/>
    </source>
</evidence>
<evidence type="ECO:0000313" key="7">
    <source>
        <dbReference type="EMBL" id="QDH79479.1"/>
    </source>
</evidence>
<gene>
    <name evidence="7" type="ORF">FKX85_10700</name>
</gene>
<dbReference type="OrthoDB" id="9806995at2"/>
<reference evidence="7 8" key="1">
    <citation type="submission" date="2019-06" db="EMBL/GenBank/DDBJ databases">
        <title>Echinicola alkalisoli sp. nov. isolated from saline soil.</title>
        <authorList>
            <person name="Sun J.-Q."/>
            <person name="Xu L."/>
        </authorList>
    </citation>
    <scope>NUCLEOTIDE SEQUENCE [LARGE SCALE GENOMIC DNA]</scope>
    <source>
        <strain evidence="7 8">LN3S3</strain>
    </source>
</reference>
<organism evidence="7 8">
    <name type="scientific">Echinicola soli</name>
    <dbReference type="NCBI Taxonomy" id="2591634"/>
    <lineage>
        <taxon>Bacteria</taxon>
        <taxon>Pseudomonadati</taxon>
        <taxon>Bacteroidota</taxon>
        <taxon>Cytophagia</taxon>
        <taxon>Cytophagales</taxon>
        <taxon>Cyclobacteriaceae</taxon>
        <taxon>Echinicola</taxon>
    </lineage>
</organism>
<dbReference type="PROSITE" id="PS50109">
    <property type="entry name" value="HIS_KIN"/>
    <property type="match status" value="1"/>
</dbReference>
<dbReference type="InterPro" id="IPR036890">
    <property type="entry name" value="HATPase_C_sf"/>
</dbReference>
<dbReference type="InterPro" id="IPR036097">
    <property type="entry name" value="HisK_dim/P_sf"/>
</dbReference>
<keyword evidence="8" id="KW-1185">Reference proteome</keyword>
<feature type="domain" description="Histidine kinase" evidence="6">
    <location>
        <begin position="477"/>
        <end position="725"/>
    </location>
</feature>
<dbReference type="InterPro" id="IPR003594">
    <property type="entry name" value="HATPase_dom"/>
</dbReference>
<sequence length="731" mass="82572">MKRVLKETLQYYMIWRPEVVMELQFSKISFGRSFLPLLLVALVMCSCTDQVGNDERSNIKIEHYELLNVENGDLQETRIQKDFSGTEVLNLGMQSDTVYISAEVDVSELKSSGPFYLEVKNPTIRYLELFVKDTSGSYVSSGVKGTAFMGDGLNGHLAPAFWVENIETGDIVFKLYSQEPISFETSVYPESVFEGMDTRRMLLANIYIGIMLALFLYNLVLYFSVRDGVYLVYCLYILFISLAQLSLAGYSRLFLFSDNFRFFEVSAVLFSALSGVFAVTFIRIFLKTKSIIPKLDKVLLGIGVIYGLVLFTRVFSFVELSYRLTDLAGMLVAVFFFLSAIMAAKSGYRPALYFLIAWSFFLVGVVIFVLKNLGIELLQDLASFPMLVGTALEAILLSLALANRINILKKEKEQQQQGKLKALKENERLVREQNVILEEKVKLRTKELELTLKNLQNTQTQLVNQEKMASLGQLTAGIAHEINNPINFVSSNISPLKRDLQDVLEITEAYRQKGKEEFSETTRKSLHDLEEDLEFSYLVEEIDMLLKGMEEGAKRTVEIVKGLRLFSRVDEQDVKKVDLHDGLNSTLILLNSTMGRVGVDKHYGEIPMVECLAGKINQVFMNIISNAVQALQEHDNITHPLVEITTSVVEGNKVRIEIKDNGPGMPEHVKERIFEPFFTTKQVGKGTGLGLSIVYKIIENHQGALEVFSEEGKGTSFVITLPIYQKTARNE</sequence>
<keyword evidence="4" id="KW-0175">Coiled coil</keyword>
<feature type="transmembrane region" description="Helical" evidence="5">
    <location>
        <begin position="230"/>
        <end position="250"/>
    </location>
</feature>
<dbReference type="EC" id="2.7.13.3" evidence="2"/>
<dbReference type="InterPro" id="IPR005467">
    <property type="entry name" value="His_kinase_dom"/>
</dbReference>
<dbReference type="PANTHER" id="PTHR43065">
    <property type="entry name" value="SENSOR HISTIDINE KINASE"/>
    <property type="match status" value="1"/>
</dbReference>
<dbReference type="EMBL" id="CP041253">
    <property type="protein sequence ID" value="QDH79479.1"/>
    <property type="molecule type" value="Genomic_DNA"/>
</dbReference>
<dbReference type="SMART" id="SM00387">
    <property type="entry name" value="HATPase_c"/>
    <property type="match status" value="1"/>
</dbReference>
<evidence type="ECO:0000313" key="8">
    <source>
        <dbReference type="Proteomes" id="UP000316614"/>
    </source>
</evidence>
<feature type="transmembrane region" description="Helical" evidence="5">
    <location>
        <begin position="298"/>
        <end position="318"/>
    </location>
</feature>
<dbReference type="Gene3D" id="3.30.565.10">
    <property type="entry name" value="Histidine kinase-like ATPase, C-terminal domain"/>
    <property type="match status" value="1"/>
</dbReference>
<dbReference type="PRINTS" id="PR00344">
    <property type="entry name" value="BCTRLSENSOR"/>
</dbReference>
<proteinExistence type="predicted"/>
<comment type="catalytic activity">
    <reaction evidence="1">
        <text>ATP + protein L-histidine = ADP + protein N-phospho-L-histidine.</text>
        <dbReference type="EC" id="2.7.13.3"/>
    </reaction>
</comment>
<dbReference type="Gene3D" id="1.10.287.130">
    <property type="match status" value="1"/>
</dbReference>
<evidence type="ECO:0000259" key="6">
    <source>
        <dbReference type="PROSITE" id="PS50109"/>
    </source>
</evidence>
<feature type="transmembrane region" description="Helical" evidence="5">
    <location>
        <begin position="382"/>
        <end position="402"/>
    </location>
</feature>
<feature type="transmembrane region" description="Helical" evidence="5">
    <location>
        <begin position="351"/>
        <end position="370"/>
    </location>
</feature>
<evidence type="ECO:0000256" key="2">
    <source>
        <dbReference type="ARBA" id="ARBA00012438"/>
    </source>
</evidence>
<dbReference type="GO" id="GO:0000155">
    <property type="term" value="F:phosphorelay sensor kinase activity"/>
    <property type="evidence" value="ECO:0007669"/>
    <property type="project" value="InterPro"/>
</dbReference>
<feature type="transmembrane region" description="Helical" evidence="5">
    <location>
        <begin position="324"/>
        <end position="344"/>
    </location>
</feature>
<dbReference type="SMART" id="SM00388">
    <property type="entry name" value="HisKA"/>
    <property type="match status" value="1"/>
</dbReference>
<evidence type="ECO:0000256" key="5">
    <source>
        <dbReference type="SAM" id="Phobius"/>
    </source>
</evidence>
<dbReference type="KEGG" id="echi:FKX85_10700"/>
<dbReference type="Pfam" id="PF02518">
    <property type="entry name" value="HATPase_c"/>
    <property type="match status" value="1"/>
</dbReference>
<feature type="transmembrane region" description="Helical" evidence="5">
    <location>
        <begin position="202"/>
        <end position="223"/>
    </location>
</feature>
<dbReference type="PANTHER" id="PTHR43065:SF50">
    <property type="entry name" value="HISTIDINE KINASE"/>
    <property type="match status" value="1"/>
</dbReference>
<dbReference type="CDD" id="cd00082">
    <property type="entry name" value="HisKA"/>
    <property type="match status" value="1"/>
</dbReference>
<keyword evidence="5" id="KW-0472">Membrane</keyword>
<name>A0A514CI24_9BACT</name>
<protein>
    <recommendedName>
        <fullName evidence="2">histidine kinase</fullName>
        <ecNumber evidence="2">2.7.13.3</ecNumber>
    </recommendedName>
</protein>
<dbReference type="Proteomes" id="UP000316614">
    <property type="component" value="Chromosome"/>
</dbReference>
<evidence type="ECO:0000256" key="3">
    <source>
        <dbReference type="ARBA" id="ARBA00022553"/>
    </source>
</evidence>
<accession>A0A514CI24</accession>
<dbReference type="Pfam" id="PF07695">
    <property type="entry name" value="7TMR-DISM_7TM"/>
    <property type="match status" value="1"/>
</dbReference>
<dbReference type="InterPro" id="IPR003661">
    <property type="entry name" value="HisK_dim/P_dom"/>
</dbReference>
<dbReference type="SUPFAM" id="SSF47384">
    <property type="entry name" value="Homodimeric domain of signal transducing histidine kinase"/>
    <property type="match status" value="1"/>
</dbReference>
<keyword evidence="3" id="KW-0597">Phosphoprotein</keyword>
<keyword evidence="5" id="KW-1133">Transmembrane helix</keyword>
<dbReference type="SUPFAM" id="SSF55874">
    <property type="entry name" value="ATPase domain of HSP90 chaperone/DNA topoisomerase II/histidine kinase"/>
    <property type="match status" value="1"/>
</dbReference>
<evidence type="ECO:0000256" key="4">
    <source>
        <dbReference type="SAM" id="Coils"/>
    </source>
</evidence>
<feature type="coiled-coil region" evidence="4">
    <location>
        <begin position="420"/>
        <end position="465"/>
    </location>
</feature>
<dbReference type="AlphaFoldDB" id="A0A514CI24"/>
<keyword evidence="5" id="KW-0812">Transmembrane</keyword>
<dbReference type="InterPro" id="IPR004358">
    <property type="entry name" value="Sig_transdc_His_kin-like_C"/>
</dbReference>